<dbReference type="InterPro" id="IPR000873">
    <property type="entry name" value="AMP-dep_synth/lig_dom"/>
</dbReference>
<dbReference type="InterPro" id="IPR045851">
    <property type="entry name" value="AMP-bd_C_sf"/>
</dbReference>
<dbReference type="PANTHER" id="PTHR45527:SF1">
    <property type="entry name" value="FATTY ACID SYNTHASE"/>
    <property type="match status" value="1"/>
</dbReference>
<proteinExistence type="predicted"/>
<organism evidence="5 6">
    <name type="scientific">Adineta steineri</name>
    <dbReference type="NCBI Taxonomy" id="433720"/>
    <lineage>
        <taxon>Eukaryota</taxon>
        <taxon>Metazoa</taxon>
        <taxon>Spiralia</taxon>
        <taxon>Gnathifera</taxon>
        <taxon>Rotifera</taxon>
        <taxon>Eurotatoria</taxon>
        <taxon>Bdelloidea</taxon>
        <taxon>Adinetida</taxon>
        <taxon>Adinetidae</taxon>
        <taxon>Adineta</taxon>
    </lineage>
</organism>
<dbReference type="Gene3D" id="1.10.1200.10">
    <property type="entry name" value="ACP-like"/>
    <property type="match status" value="1"/>
</dbReference>
<feature type="chain" id="PRO_5032357217" description="Carrier domain-containing protein" evidence="3">
    <location>
        <begin position="21"/>
        <end position="1062"/>
    </location>
</feature>
<dbReference type="Pfam" id="PF13193">
    <property type="entry name" value="AMP-binding_C"/>
    <property type="match status" value="1"/>
</dbReference>
<reference evidence="5" key="1">
    <citation type="submission" date="2021-02" db="EMBL/GenBank/DDBJ databases">
        <authorList>
            <person name="Nowell W R."/>
        </authorList>
    </citation>
    <scope>NUCLEOTIDE SEQUENCE</scope>
</reference>
<protein>
    <recommendedName>
        <fullName evidence="4">Carrier domain-containing protein</fullName>
    </recommendedName>
</protein>
<dbReference type="Gene3D" id="3.40.50.12780">
    <property type="entry name" value="N-terminal domain of ligase-like"/>
    <property type="match status" value="1"/>
</dbReference>
<dbReference type="GO" id="GO:0044550">
    <property type="term" value="P:secondary metabolite biosynthetic process"/>
    <property type="evidence" value="ECO:0007669"/>
    <property type="project" value="TreeGrafter"/>
</dbReference>
<dbReference type="Pfam" id="PF00550">
    <property type="entry name" value="PP-binding"/>
    <property type="match status" value="1"/>
</dbReference>
<gene>
    <name evidence="5" type="ORF">IZO911_LOCUS11763</name>
</gene>
<sequence>MASGRICLWFLFLIITQSVGENMRSVRMSLMRGEKFSCAIPSCLPFANMITSTIMKCQTACLAQVYCRAASFQQSTSNCDLFTDMSNEITNMATDPDITSMIVIAGTRSPPEIYLTKRTPCIISATSGTTGRPKAIVHTHGSFTGGVTAMLNCDIVTGGKFLQVAAVSWNVHLLETFMPLISTKPGTLVLLQKNGNLNMPQFCQTIYDKQVTFMFVGSSMLKLLLDYLELNDPKSTDILSPLRNFWTAGEVYKPRDLARLKSFAPQTYIFLAYGLSETFCCIGNSFGKSIDQFANLTSLPIGHPLPGYRCLLIDEANGQIISPSTLNQIGQIHVTGAGRFQCYYNRPDLTDKVRVTINNEDYFRSGDLALYNDQSALVFVGRIDFQIKISGHRIEPDEIESILMKIVTNCVVIKATHVGNDYLVTYVETKHKQDYLRQYCLSHLPLYMVPSFFIIVDKFPLNPNGKLDRSVLPPIDFNSFSLPVSSEEQCQTEMEKEVHSIWLQVLSHVDNISISKSLFELGGNSLSIMELSYSYQSAFKRNLKISDLFSQSTIRDHARLLEQSLNSENGLTIWQPLNITEDRASYAQETVWTAEQIRFIPQSPPIAVYNTPVTYQVVAGHLFINQLLRAIDLIITRYSVFRTCLKFDVDKGYLKQSIQPLNSNIRQFYTVCSSLIQHNKELKTLFFDDYLKPIESGYLRCHFIRCGHTNEELLNESDFIIFTFHHLAGDGHSVKLFLEQLQLTYSGKNENSKELFLQYIDYAHYERNNMDMSEAKHYWNAALRDYGWDHYLDLPYDFGMPNNGRRSGQCCNILTDIPREIVNALFSRAEEFNATLLQLTLTCFYVFLSQLSPRNQDACVCVANRNRYRTELEKVMGAFSNMLPCRIKFDMSSSTFIDLLRQVQQNLVGMINYSYIPYSELIDLHRTPTKNLHAPYFHTFFAIQGKTDYDRFRNQFELTTTLDTKEHTCSLSEYDDMWSHADDESIPVITSMFDTDILLVVDNINKTMAVSWGYSIDLFEKSTIELLSKQFIQLFSDLFLTKTSSQLNILSVDKLISLPVSQ</sequence>
<dbReference type="InterPro" id="IPR020845">
    <property type="entry name" value="AMP-binding_CS"/>
</dbReference>
<dbReference type="Gene3D" id="3.30.300.30">
    <property type="match status" value="1"/>
</dbReference>
<evidence type="ECO:0000256" key="1">
    <source>
        <dbReference type="ARBA" id="ARBA00022450"/>
    </source>
</evidence>
<dbReference type="EMBL" id="CAJNOE010000089">
    <property type="protein sequence ID" value="CAF0891817.1"/>
    <property type="molecule type" value="Genomic_DNA"/>
</dbReference>
<evidence type="ECO:0000256" key="3">
    <source>
        <dbReference type="SAM" id="SignalP"/>
    </source>
</evidence>
<evidence type="ECO:0000259" key="4">
    <source>
        <dbReference type="PROSITE" id="PS50075"/>
    </source>
</evidence>
<dbReference type="SUPFAM" id="SSF56801">
    <property type="entry name" value="Acetyl-CoA synthetase-like"/>
    <property type="match status" value="1"/>
</dbReference>
<dbReference type="SUPFAM" id="SSF52777">
    <property type="entry name" value="CoA-dependent acyltransferases"/>
    <property type="match status" value="2"/>
</dbReference>
<keyword evidence="3" id="KW-0732">Signal</keyword>
<dbReference type="PROSITE" id="PS00455">
    <property type="entry name" value="AMP_BINDING"/>
    <property type="match status" value="1"/>
</dbReference>
<dbReference type="PROSITE" id="PS50075">
    <property type="entry name" value="CARRIER"/>
    <property type="match status" value="1"/>
</dbReference>
<feature type="domain" description="Carrier" evidence="4">
    <location>
        <begin position="489"/>
        <end position="565"/>
    </location>
</feature>
<dbReference type="AlphaFoldDB" id="A0A813Z0Z5"/>
<dbReference type="Gene3D" id="3.30.559.10">
    <property type="entry name" value="Chloramphenicol acetyltransferase-like domain"/>
    <property type="match status" value="1"/>
</dbReference>
<evidence type="ECO:0000313" key="5">
    <source>
        <dbReference type="EMBL" id="CAF0891817.1"/>
    </source>
</evidence>
<dbReference type="Pfam" id="PF00668">
    <property type="entry name" value="Condensation"/>
    <property type="match status" value="1"/>
</dbReference>
<dbReference type="InterPro" id="IPR023213">
    <property type="entry name" value="CAT-like_dom_sf"/>
</dbReference>
<keyword evidence="1" id="KW-0596">Phosphopantetheine</keyword>
<dbReference type="Pfam" id="PF00501">
    <property type="entry name" value="AMP-binding"/>
    <property type="match status" value="1"/>
</dbReference>
<dbReference type="InterPro" id="IPR042099">
    <property type="entry name" value="ANL_N_sf"/>
</dbReference>
<feature type="signal peptide" evidence="3">
    <location>
        <begin position="1"/>
        <end position="20"/>
    </location>
</feature>
<dbReference type="Proteomes" id="UP000663860">
    <property type="component" value="Unassembled WGS sequence"/>
</dbReference>
<dbReference type="InterPro" id="IPR009081">
    <property type="entry name" value="PP-bd_ACP"/>
</dbReference>
<dbReference type="GO" id="GO:0005737">
    <property type="term" value="C:cytoplasm"/>
    <property type="evidence" value="ECO:0007669"/>
    <property type="project" value="TreeGrafter"/>
</dbReference>
<evidence type="ECO:0000256" key="2">
    <source>
        <dbReference type="ARBA" id="ARBA00022553"/>
    </source>
</evidence>
<dbReference type="GO" id="GO:0003824">
    <property type="term" value="F:catalytic activity"/>
    <property type="evidence" value="ECO:0007669"/>
    <property type="project" value="InterPro"/>
</dbReference>
<accession>A0A813Z0Z5</accession>
<dbReference type="InterPro" id="IPR001242">
    <property type="entry name" value="Condensation_dom"/>
</dbReference>
<dbReference type="PANTHER" id="PTHR45527">
    <property type="entry name" value="NONRIBOSOMAL PEPTIDE SYNTHETASE"/>
    <property type="match status" value="1"/>
</dbReference>
<comment type="caution">
    <text evidence="5">The sequence shown here is derived from an EMBL/GenBank/DDBJ whole genome shotgun (WGS) entry which is preliminary data.</text>
</comment>
<name>A0A813Z0Z5_9BILA</name>
<keyword evidence="2" id="KW-0597">Phosphoprotein</keyword>
<dbReference type="GO" id="GO:0031177">
    <property type="term" value="F:phosphopantetheine binding"/>
    <property type="evidence" value="ECO:0007669"/>
    <property type="project" value="TreeGrafter"/>
</dbReference>
<dbReference type="SUPFAM" id="SSF47336">
    <property type="entry name" value="ACP-like"/>
    <property type="match status" value="1"/>
</dbReference>
<dbReference type="InterPro" id="IPR036736">
    <property type="entry name" value="ACP-like_sf"/>
</dbReference>
<dbReference type="InterPro" id="IPR025110">
    <property type="entry name" value="AMP-bd_C"/>
</dbReference>
<evidence type="ECO:0000313" key="6">
    <source>
        <dbReference type="Proteomes" id="UP000663860"/>
    </source>
</evidence>
<dbReference type="GO" id="GO:0043041">
    <property type="term" value="P:amino acid activation for nonribosomal peptide biosynthetic process"/>
    <property type="evidence" value="ECO:0007669"/>
    <property type="project" value="TreeGrafter"/>
</dbReference>
<dbReference type="Gene3D" id="3.30.559.30">
    <property type="entry name" value="Nonribosomal peptide synthetase, condensation domain"/>
    <property type="match status" value="1"/>
</dbReference>